<dbReference type="Proteomes" id="UP000198781">
    <property type="component" value="Unassembled WGS sequence"/>
</dbReference>
<dbReference type="GO" id="GO:0020037">
    <property type="term" value="F:heme binding"/>
    <property type="evidence" value="ECO:0007669"/>
    <property type="project" value="InterPro"/>
</dbReference>
<dbReference type="InterPro" id="IPR009050">
    <property type="entry name" value="Globin-like_sf"/>
</dbReference>
<sequence>MTEPLPPRPVPQSTVDLSRLTDLVHGFYADVRRDALLGPVFDAALHGRWEAHLERMVDFWSTVALGSQRYRANVLQRHGSLEGVTPAHFAAWVGLWQRHTEQRFTPEVAQPLQQAAHGVARALFKRCFGHAPPFDAEREDSD</sequence>
<organism evidence="1 2">
    <name type="scientific">Paracidovorax valerianellae</name>
    <dbReference type="NCBI Taxonomy" id="187868"/>
    <lineage>
        <taxon>Bacteria</taxon>
        <taxon>Pseudomonadati</taxon>
        <taxon>Pseudomonadota</taxon>
        <taxon>Betaproteobacteria</taxon>
        <taxon>Burkholderiales</taxon>
        <taxon>Comamonadaceae</taxon>
        <taxon>Paracidovorax</taxon>
    </lineage>
</organism>
<dbReference type="STRING" id="187868.SAMN05192589_11540"/>
<dbReference type="InterPro" id="IPR012292">
    <property type="entry name" value="Globin/Proto"/>
</dbReference>
<name>A0A1G7C1H4_9BURK</name>
<dbReference type="OrthoDB" id="25954at2"/>
<dbReference type="SUPFAM" id="SSF46458">
    <property type="entry name" value="Globin-like"/>
    <property type="match status" value="1"/>
</dbReference>
<evidence type="ECO:0000313" key="1">
    <source>
        <dbReference type="EMBL" id="SDE32285.1"/>
    </source>
</evidence>
<dbReference type="GO" id="GO:0019825">
    <property type="term" value="F:oxygen binding"/>
    <property type="evidence" value="ECO:0007669"/>
    <property type="project" value="InterPro"/>
</dbReference>
<dbReference type="AlphaFoldDB" id="A0A1G7C1H4"/>
<reference evidence="1 2" key="1">
    <citation type="submission" date="2016-10" db="EMBL/GenBank/DDBJ databases">
        <authorList>
            <person name="de Groot N.N."/>
        </authorList>
    </citation>
    <scope>NUCLEOTIDE SEQUENCE [LARGE SCALE GENOMIC DNA]</scope>
    <source>
        <strain evidence="1 2">DSM 16619</strain>
    </source>
</reference>
<dbReference type="CDD" id="cd08916">
    <property type="entry name" value="TrHb3_P"/>
    <property type="match status" value="1"/>
</dbReference>
<dbReference type="RefSeq" id="WP_092745417.1">
    <property type="nucleotide sequence ID" value="NZ_FMZC01000015.1"/>
</dbReference>
<protein>
    <submittedName>
        <fullName evidence="1">Hemoglobin</fullName>
    </submittedName>
</protein>
<dbReference type="Gene3D" id="1.10.490.10">
    <property type="entry name" value="Globins"/>
    <property type="match status" value="1"/>
</dbReference>
<accession>A0A1G7C1H4</accession>
<proteinExistence type="predicted"/>
<keyword evidence="2" id="KW-1185">Reference proteome</keyword>
<gene>
    <name evidence="1" type="ORF">SAMN05192589_11540</name>
</gene>
<evidence type="ECO:0000313" key="2">
    <source>
        <dbReference type="Proteomes" id="UP000198781"/>
    </source>
</evidence>
<dbReference type="EMBL" id="FMZC01000015">
    <property type="protein sequence ID" value="SDE32285.1"/>
    <property type="molecule type" value="Genomic_DNA"/>
</dbReference>